<gene>
    <name evidence="5" type="ORF">TRSC58_05143</name>
</gene>
<evidence type="ECO:0000313" key="5">
    <source>
        <dbReference type="EMBL" id="ESL07174.1"/>
    </source>
</evidence>
<dbReference type="SUPFAM" id="SSF48403">
    <property type="entry name" value="Ankyrin repeat"/>
    <property type="match status" value="1"/>
</dbReference>
<dbReference type="GO" id="GO:0005524">
    <property type="term" value="F:ATP binding"/>
    <property type="evidence" value="ECO:0007669"/>
    <property type="project" value="UniProtKB-KW"/>
</dbReference>
<sequence>MPGMSSKLVTRGSGEATAKPCTIARMAAIQKKILQIERRLSSLQFTGNSNETVGVLALQEDMDPSVMHMLSVDLCQLAASGDTVGVRTLLNCGVDTDCRDYDEQTPLHIASALGHVQVVRLLLEFGADPALLDKTEKTPLKLAEENHHTDVAQLLLKHSGGLRQEMDACSRSDSSLIDSPLTCGHRDFSRIPQPMMGTLIVIMVGLPGSGKTYIARQIQRYFQWNGLPSSIFSRSSYEGKLEEKDASTSPTLSPGEVDSRTASALANDMTQFIAETDGVAVLDGMSCSPSGRRALMSAIKETGRIPPNRVVFVEIVNNDPEILQLNVNHMKEMNPDAPETFVDDYYASIERLKTVYKPLNPAADKDLTYIRIEDQVTYALNNISGWMPTRLFYMLHNLCHAPSNLYLTRAGEYVDLVAGRIGGNSRLTERGQAYSEALFEYFQQEVQLNKLTIMSSCALRCTETVQRFEEQSVLQQVGAVNPQSEALKLNCRVAYLPTLDNVNHGDCDGQLFSDVRRTMPGTLLQMQADPYHTAWPNGECIHQLYNARLEPHIHDIQASTEPVLVVSHIVLLQGLYSYFVSENGRFVAPQNAYQIEIPLESVIKIRRVGVNRVAEIIDLSKEVDEIERRRTGKVTKPTKHSELDIFCSTAKK</sequence>
<dbReference type="Pfam" id="PF00300">
    <property type="entry name" value="His_Phos_1"/>
    <property type="match status" value="1"/>
</dbReference>
<dbReference type="InterPro" id="IPR027417">
    <property type="entry name" value="P-loop_NTPase"/>
</dbReference>
<reference evidence="5 6" key="1">
    <citation type="submission" date="2013-07" db="EMBL/GenBank/DDBJ databases">
        <authorList>
            <person name="Stoco P.H."/>
            <person name="Wagner G."/>
            <person name="Gerber A."/>
            <person name="Zaha A."/>
            <person name="Thompson C."/>
            <person name="Bartholomeu D.C."/>
            <person name="Luckemeyer D.D."/>
            <person name="Bahia D."/>
            <person name="Loreto E."/>
            <person name="Prestes E.B."/>
            <person name="Lima F.M."/>
            <person name="Rodrigues-Luiz G."/>
            <person name="Vallejo G.A."/>
            <person name="Filho J.F."/>
            <person name="Monteiro K.M."/>
            <person name="Tyler K.M."/>
            <person name="de Almeida L.G."/>
            <person name="Ortiz M.F."/>
            <person name="Siervo M.A."/>
            <person name="de Moraes M.H."/>
            <person name="Cunha O.L."/>
            <person name="Mendonca-Neto R."/>
            <person name="Silva R."/>
            <person name="Teixeira S.M."/>
            <person name="Murta S.M."/>
            <person name="Sincero T.C."/>
            <person name="Mendes T.A."/>
            <person name="Urmenyi T.P."/>
            <person name="Silva V.G."/>
            <person name="da Rocha W.D."/>
            <person name="Andersson B."/>
            <person name="Romanha A.J."/>
            <person name="Steindel M."/>
            <person name="de Vasconcelos A.T."/>
            <person name="Grisard E.C."/>
        </authorList>
    </citation>
    <scope>NUCLEOTIDE SEQUENCE [LARGE SCALE GENOMIC DNA]</scope>
    <source>
        <strain evidence="5 6">SC58</strain>
    </source>
</reference>
<dbReference type="InterPro" id="IPR013078">
    <property type="entry name" value="His_Pase_superF_clade-1"/>
</dbReference>
<dbReference type="InterPro" id="IPR036770">
    <property type="entry name" value="Ankyrin_rpt-contain_sf"/>
</dbReference>
<name>A0A061IWX1_TRYRA</name>
<protein>
    <submittedName>
        <fullName evidence="5">6-phosphofructo-2-kinase/fructose-2, 6-biphosphatase</fullName>
    </submittedName>
</protein>
<dbReference type="Gene3D" id="1.25.40.20">
    <property type="entry name" value="Ankyrin repeat-containing domain"/>
    <property type="match status" value="1"/>
</dbReference>
<feature type="repeat" description="ANK" evidence="3">
    <location>
        <begin position="102"/>
        <end position="134"/>
    </location>
</feature>
<dbReference type="InterPro" id="IPR003094">
    <property type="entry name" value="6Pfruct_kin"/>
</dbReference>
<dbReference type="Proteomes" id="UP000031737">
    <property type="component" value="Unassembled WGS sequence"/>
</dbReference>
<dbReference type="PANTHER" id="PTHR10606:SF40">
    <property type="entry name" value="6-BIPHOSPHATASE, PUTATIVE-RELATED"/>
    <property type="match status" value="1"/>
</dbReference>
<dbReference type="PRINTS" id="PR00991">
    <property type="entry name" value="6PFRUCTKNASE"/>
</dbReference>
<keyword evidence="2" id="KW-0067">ATP-binding</keyword>
<dbReference type="GO" id="GO:0003873">
    <property type="term" value="F:6-phosphofructo-2-kinase activity"/>
    <property type="evidence" value="ECO:0007669"/>
    <property type="project" value="InterPro"/>
</dbReference>
<comment type="caution">
    <text evidence="5">The sequence shown here is derived from an EMBL/GenBank/DDBJ whole genome shotgun (WGS) entry which is preliminary data.</text>
</comment>
<feature type="domain" description="6-phosphofructo-2-kinase" evidence="4">
    <location>
        <begin position="192"/>
        <end position="401"/>
    </location>
</feature>
<evidence type="ECO:0000256" key="3">
    <source>
        <dbReference type="PROSITE-ProRule" id="PRU00023"/>
    </source>
</evidence>
<evidence type="ECO:0000259" key="4">
    <source>
        <dbReference type="Pfam" id="PF01591"/>
    </source>
</evidence>
<dbReference type="AlphaFoldDB" id="A0A061IWX1"/>
<dbReference type="Pfam" id="PF01591">
    <property type="entry name" value="6PF2K"/>
    <property type="match status" value="1"/>
</dbReference>
<dbReference type="InterPro" id="IPR013079">
    <property type="entry name" value="6Phosfructo_kin"/>
</dbReference>
<dbReference type="Gene3D" id="3.40.50.300">
    <property type="entry name" value="P-loop containing nucleotide triphosphate hydrolases"/>
    <property type="match status" value="1"/>
</dbReference>
<dbReference type="Gene3D" id="3.40.50.1240">
    <property type="entry name" value="Phosphoglycerate mutase-like"/>
    <property type="match status" value="1"/>
</dbReference>
<organism evidence="5 6">
    <name type="scientific">Trypanosoma rangeli SC58</name>
    <dbReference type="NCBI Taxonomy" id="429131"/>
    <lineage>
        <taxon>Eukaryota</taxon>
        <taxon>Discoba</taxon>
        <taxon>Euglenozoa</taxon>
        <taxon>Kinetoplastea</taxon>
        <taxon>Metakinetoplastina</taxon>
        <taxon>Trypanosomatida</taxon>
        <taxon>Trypanosomatidae</taxon>
        <taxon>Trypanosoma</taxon>
        <taxon>Herpetosoma</taxon>
    </lineage>
</organism>
<dbReference type="InterPro" id="IPR002110">
    <property type="entry name" value="Ankyrin_rpt"/>
</dbReference>
<evidence type="ECO:0000313" key="6">
    <source>
        <dbReference type="Proteomes" id="UP000031737"/>
    </source>
</evidence>
<dbReference type="SUPFAM" id="SSF53254">
    <property type="entry name" value="Phosphoglycerate mutase-like"/>
    <property type="match status" value="1"/>
</dbReference>
<keyword evidence="3" id="KW-0040">ANK repeat</keyword>
<evidence type="ECO:0000256" key="2">
    <source>
        <dbReference type="ARBA" id="ARBA00022840"/>
    </source>
</evidence>
<dbReference type="VEuPathDB" id="TriTrypDB:TRSC58_05143"/>
<keyword evidence="5" id="KW-0808">Transferase</keyword>
<accession>A0A061IWX1</accession>
<dbReference type="PROSITE" id="PS50297">
    <property type="entry name" value="ANK_REP_REGION"/>
    <property type="match status" value="1"/>
</dbReference>
<dbReference type="PANTHER" id="PTHR10606">
    <property type="entry name" value="6-PHOSPHOFRUCTO-2-KINASE/FRUCTOSE-2,6-BISPHOSPHATASE"/>
    <property type="match status" value="1"/>
</dbReference>
<dbReference type="GO" id="GO:0004331">
    <property type="term" value="F:fructose-2,6-bisphosphate 2-phosphatase activity"/>
    <property type="evidence" value="ECO:0007669"/>
    <property type="project" value="TreeGrafter"/>
</dbReference>
<dbReference type="OrthoDB" id="267323at2759"/>
<keyword evidence="6" id="KW-1185">Reference proteome</keyword>
<proteinExistence type="predicted"/>
<dbReference type="EMBL" id="AUPL01005143">
    <property type="protein sequence ID" value="ESL07174.1"/>
    <property type="molecule type" value="Genomic_DNA"/>
</dbReference>
<dbReference type="GO" id="GO:0006003">
    <property type="term" value="P:fructose 2,6-bisphosphate metabolic process"/>
    <property type="evidence" value="ECO:0007669"/>
    <property type="project" value="InterPro"/>
</dbReference>
<dbReference type="SUPFAM" id="SSF52540">
    <property type="entry name" value="P-loop containing nucleoside triphosphate hydrolases"/>
    <property type="match status" value="1"/>
</dbReference>
<dbReference type="GO" id="GO:0006000">
    <property type="term" value="P:fructose metabolic process"/>
    <property type="evidence" value="ECO:0007669"/>
    <property type="project" value="InterPro"/>
</dbReference>
<keyword evidence="1" id="KW-0547">Nucleotide-binding</keyword>
<dbReference type="Pfam" id="PF12796">
    <property type="entry name" value="Ank_2"/>
    <property type="match status" value="1"/>
</dbReference>
<dbReference type="GO" id="GO:0005829">
    <property type="term" value="C:cytosol"/>
    <property type="evidence" value="ECO:0007669"/>
    <property type="project" value="TreeGrafter"/>
</dbReference>
<evidence type="ECO:0000256" key="1">
    <source>
        <dbReference type="ARBA" id="ARBA00022741"/>
    </source>
</evidence>
<dbReference type="PROSITE" id="PS50088">
    <property type="entry name" value="ANK_REPEAT"/>
    <property type="match status" value="1"/>
</dbReference>
<keyword evidence="5" id="KW-0418">Kinase</keyword>
<dbReference type="InterPro" id="IPR029033">
    <property type="entry name" value="His_PPase_superfam"/>
</dbReference>
<dbReference type="SMART" id="SM00248">
    <property type="entry name" value="ANK"/>
    <property type="match status" value="2"/>
</dbReference>